<dbReference type="EMBL" id="JAUSTZ010000002">
    <property type="protein sequence ID" value="MDQ0225146.1"/>
    <property type="molecule type" value="Genomic_DNA"/>
</dbReference>
<evidence type="ECO:0008006" key="4">
    <source>
        <dbReference type="Google" id="ProtNLM"/>
    </source>
</evidence>
<dbReference type="InterPro" id="IPR048194">
    <property type="entry name" value="SspM"/>
</dbReference>
<accession>A0ABT9YYS6</accession>
<protein>
    <recommendedName>
        <fullName evidence="4">Spore protein</fullName>
    </recommendedName>
</protein>
<comment type="caution">
    <text evidence="2">The sequence shown here is derived from an EMBL/GenBank/DDBJ whole genome shotgun (WGS) entry which is preliminary data.</text>
</comment>
<dbReference type="Proteomes" id="UP001232245">
    <property type="component" value="Unassembled WGS sequence"/>
</dbReference>
<reference evidence="2 3" key="1">
    <citation type="submission" date="2023-07" db="EMBL/GenBank/DDBJ databases">
        <title>Genomic Encyclopedia of Type Strains, Phase IV (KMG-IV): sequencing the most valuable type-strain genomes for metagenomic binning, comparative biology and taxonomic classification.</title>
        <authorList>
            <person name="Goeker M."/>
        </authorList>
    </citation>
    <scope>NUCLEOTIDE SEQUENCE [LARGE SCALE GENOMIC DNA]</scope>
    <source>
        <strain evidence="2 3">DSM 17723</strain>
    </source>
</reference>
<evidence type="ECO:0000313" key="3">
    <source>
        <dbReference type="Proteomes" id="UP001232245"/>
    </source>
</evidence>
<keyword evidence="3" id="KW-1185">Reference proteome</keyword>
<feature type="region of interest" description="Disordered" evidence="1">
    <location>
        <begin position="1"/>
        <end position="32"/>
    </location>
</feature>
<evidence type="ECO:0000256" key="1">
    <source>
        <dbReference type="SAM" id="MobiDB-lite"/>
    </source>
</evidence>
<feature type="compositionally biased region" description="Basic and acidic residues" evidence="1">
    <location>
        <begin position="1"/>
        <end position="24"/>
    </location>
</feature>
<dbReference type="NCBIfam" id="NF041478">
    <property type="entry name" value="spor_prot_SspM"/>
    <property type="match status" value="1"/>
</dbReference>
<evidence type="ECO:0000313" key="2">
    <source>
        <dbReference type="EMBL" id="MDQ0225146.1"/>
    </source>
</evidence>
<gene>
    <name evidence="2" type="ORF">J2S02_001475</name>
</gene>
<proteinExistence type="predicted"/>
<sequence>MAKKNSEKQQATEEKARNTGDKKLNGPNRPST</sequence>
<name>A0ABT9YYS6_9BACI</name>
<organism evidence="2 3">
    <name type="scientific">Metabacillus niabensis</name>
    <dbReference type="NCBI Taxonomy" id="324854"/>
    <lineage>
        <taxon>Bacteria</taxon>
        <taxon>Bacillati</taxon>
        <taxon>Bacillota</taxon>
        <taxon>Bacilli</taxon>
        <taxon>Bacillales</taxon>
        <taxon>Bacillaceae</taxon>
        <taxon>Metabacillus</taxon>
    </lineage>
</organism>
<dbReference type="RefSeq" id="WP_095302188.1">
    <property type="nucleotide sequence ID" value="NZ_CADEPK010000207.1"/>
</dbReference>